<dbReference type="Ensembl" id="ENSPTXT00000019276.1">
    <property type="protein sequence ID" value="ENSPTXP00000018713.1"/>
    <property type="gene ID" value="ENSPTXG00000012901.1"/>
</dbReference>
<reference evidence="6" key="2">
    <citation type="submission" date="2025-09" db="UniProtKB">
        <authorList>
            <consortium name="Ensembl"/>
        </authorList>
    </citation>
    <scope>IDENTIFICATION</scope>
</reference>
<dbReference type="SMART" id="SM00131">
    <property type="entry name" value="KU"/>
    <property type="match status" value="1"/>
</dbReference>
<dbReference type="GO" id="GO:0004867">
    <property type="term" value="F:serine-type endopeptidase inhibitor activity"/>
    <property type="evidence" value="ECO:0007669"/>
    <property type="project" value="InterPro"/>
</dbReference>
<evidence type="ECO:0000313" key="6">
    <source>
        <dbReference type="Ensembl" id="ENSPTXP00000018713.1"/>
    </source>
</evidence>
<dbReference type="PROSITE" id="PS00280">
    <property type="entry name" value="BPTI_KUNITZ_1"/>
    <property type="match status" value="1"/>
</dbReference>
<dbReference type="GO" id="GO:0005576">
    <property type="term" value="C:extracellular region"/>
    <property type="evidence" value="ECO:0007669"/>
    <property type="project" value="UniProtKB-SubCell"/>
</dbReference>
<reference evidence="6" key="1">
    <citation type="submission" date="2025-08" db="UniProtKB">
        <authorList>
            <consortium name="Ensembl"/>
        </authorList>
    </citation>
    <scope>IDENTIFICATION</scope>
</reference>
<keyword evidence="2" id="KW-0964">Secreted</keyword>
<dbReference type="InterPro" id="IPR002223">
    <property type="entry name" value="Kunitz_BPTI"/>
</dbReference>
<keyword evidence="4" id="KW-1015">Disulfide bond</keyword>
<evidence type="ECO:0000256" key="3">
    <source>
        <dbReference type="ARBA" id="ARBA00022729"/>
    </source>
</evidence>
<evidence type="ECO:0000259" key="5">
    <source>
        <dbReference type="PROSITE" id="PS50279"/>
    </source>
</evidence>
<evidence type="ECO:0000256" key="1">
    <source>
        <dbReference type="ARBA" id="ARBA00004613"/>
    </source>
</evidence>
<protein>
    <recommendedName>
        <fullName evidence="5">BPTI/Kunitz inhibitor domain-containing protein</fullName>
    </recommendedName>
</protein>
<evidence type="ECO:0000313" key="7">
    <source>
        <dbReference type="Proteomes" id="UP000472273"/>
    </source>
</evidence>
<dbReference type="AlphaFoldDB" id="A0A670Z9Z8"/>
<feature type="domain" description="BPTI/Kunitz inhibitor" evidence="5">
    <location>
        <begin position="67"/>
        <end position="123"/>
    </location>
</feature>
<accession>A0A670Z9Z8</accession>
<evidence type="ECO:0000256" key="4">
    <source>
        <dbReference type="ARBA" id="ARBA00023157"/>
    </source>
</evidence>
<dbReference type="SUPFAM" id="SSF57362">
    <property type="entry name" value="BPTI-like"/>
    <property type="match status" value="1"/>
</dbReference>
<evidence type="ECO:0000256" key="2">
    <source>
        <dbReference type="ARBA" id="ARBA00022525"/>
    </source>
</evidence>
<dbReference type="InterPro" id="IPR020901">
    <property type="entry name" value="Prtase_inh_Kunz-CS"/>
</dbReference>
<keyword evidence="7" id="KW-1185">Reference proteome</keyword>
<proteinExistence type="predicted"/>
<keyword evidence="3" id="KW-0732">Signal</keyword>
<dbReference type="GeneTree" id="ENSGT00990000212575"/>
<dbReference type="Pfam" id="PF00014">
    <property type="entry name" value="Kunitz_BPTI"/>
    <property type="match status" value="1"/>
</dbReference>
<comment type="subcellular location">
    <subcellularLocation>
        <location evidence="1">Secreted</location>
    </subcellularLocation>
</comment>
<dbReference type="InterPro" id="IPR036880">
    <property type="entry name" value="Kunitz_BPTI_sf"/>
</dbReference>
<dbReference type="PROSITE" id="PS50279">
    <property type="entry name" value="BPTI_KUNITZ_2"/>
    <property type="match status" value="1"/>
</dbReference>
<organism evidence="6 7">
    <name type="scientific">Pseudonaja textilis</name>
    <name type="common">Eastern brown snake</name>
    <dbReference type="NCBI Taxonomy" id="8673"/>
    <lineage>
        <taxon>Eukaryota</taxon>
        <taxon>Metazoa</taxon>
        <taxon>Chordata</taxon>
        <taxon>Craniata</taxon>
        <taxon>Vertebrata</taxon>
        <taxon>Euteleostomi</taxon>
        <taxon>Lepidosauria</taxon>
        <taxon>Squamata</taxon>
        <taxon>Bifurcata</taxon>
        <taxon>Unidentata</taxon>
        <taxon>Episquamata</taxon>
        <taxon>Toxicofera</taxon>
        <taxon>Serpentes</taxon>
        <taxon>Colubroidea</taxon>
        <taxon>Elapidae</taxon>
        <taxon>Hydrophiinae</taxon>
        <taxon>Pseudonaja</taxon>
    </lineage>
</organism>
<dbReference type="Proteomes" id="UP000472273">
    <property type="component" value="Unplaced"/>
</dbReference>
<name>A0A670Z9Z8_PSETE</name>
<dbReference type="Gene3D" id="4.10.410.10">
    <property type="entry name" value="Pancreatic trypsin inhibitor Kunitz domain"/>
    <property type="match status" value="1"/>
</dbReference>
<sequence>PKSNLVVFCILVSWVILPLFLTTHTQTHMLLTTHIQTHMHGYFSLRKPRSRSPPQNKLRWEVLFPNCSLCLPGERKRRGTFPPDPLKRFFYNATSKSCQFFIDYGCSGSLNSYLSAKECEEACKNIGESSCCSGGRRA</sequence>